<keyword evidence="11 13" id="KW-0443">Lipid metabolism</keyword>
<dbReference type="HAMAP" id="MF_00409">
    <property type="entry name" value="LpxK"/>
    <property type="match status" value="1"/>
</dbReference>
<dbReference type="GO" id="GO:0009245">
    <property type="term" value="P:lipid A biosynthetic process"/>
    <property type="evidence" value="ECO:0007669"/>
    <property type="project" value="UniProtKB-UniRule"/>
</dbReference>
<evidence type="ECO:0000256" key="2">
    <source>
        <dbReference type="ARBA" id="ARBA00004870"/>
    </source>
</evidence>
<keyword evidence="15" id="KW-1185">Reference proteome</keyword>
<evidence type="ECO:0000256" key="4">
    <source>
        <dbReference type="ARBA" id="ARBA00016436"/>
    </source>
</evidence>
<comment type="caution">
    <text evidence="14">The sequence shown here is derived from an EMBL/GenBank/DDBJ whole genome shotgun (WGS) entry which is preliminary data.</text>
</comment>
<feature type="binding site" evidence="13">
    <location>
        <begin position="52"/>
        <end position="59"/>
    </location>
    <ligand>
        <name>ATP</name>
        <dbReference type="ChEBI" id="CHEBI:30616"/>
    </ligand>
</feature>
<dbReference type="PANTHER" id="PTHR42724:SF1">
    <property type="entry name" value="TETRAACYLDISACCHARIDE 4'-KINASE, MITOCHONDRIAL-RELATED"/>
    <property type="match status" value="1"/>
</dbReference>
<evidence type="ECO:0000256" key="1">
    <source>
        <dbReference type="ARBA" id="ARBA00002274"/>
    </source>
</evidence>
<name>A0A7W6E9A1_9HYPH</name>
<dbReference type="EC" id="2.7.1.130" evidence="3 13"/>
<dbReference type="GO" id="GO:0009029">
    <property type="term" value="F:lipid-A 4'-kinase activity"/>
    <property type="evidence" value="ECO:0007669"/>
    <property type="project" value="UniProtKB-UniRule"/>
</dbReference>
<evidence type="ECO:0000313" key="15">
    <source>
        <dbReference type="Proteomes" id="UP000542776"/>
    </source>
</evidence>
<keyword evidence="10 13" id="KW-0067">ATP-binding</keyword>
<accession>A0A7W6E9A1</accession>
<evidence type="ECO:0000256" key="5">
    <source>
        <dbReference type="ARBA" id="ARBA00022516"/>
    </source>
</evidence>
<keyword evidence="6 13" id="KW-0441">Lipid A biosynthesis</keyword>
<comment type="catalytic activity">
    <reaction evidence="13">
        <text>a lipid A disaccharide + ATP = a lipid IVA + ADP + H(+)</text>
        <dbReference type="Rhea" id="RHEA:67840"/>
        <dbReference type="ChEBI" id="CHEBI:15378"/>
        <dbReference type="ChEBI" id="CHEBI:30616"/>
        <dbReference type="ChEBI" id="CHEBI:176343"/>
        <dbReference type="ChEBI" id="CHEBI:176425"/>
        <dbReference type="ChEBI" id="CHEBI:456216"/>
        <dbReference type="EC" id="2.7.1.130"/>
    </reaction>
</comment>
<evidence type="ECO:0000256" key="9">
    <source>
        <dbReference type="ARBA" id="ARBA00022777"/>
    </source>
</evidence>
<sequence length="338" mass="35102">MRAPGFWWREVSWGARALAPVAALFGAIAGRRMDRGVRADAGLPVICVGNLTLGGGGKTPTCLALAAAARGLGLRPGFLTRGYGGRERGAVLVDPARHDARAVGDEAMLLAAAAPTAVSRDRLAGARRLCEADCDLAIMDDGFQSAHLRCDLALVVVDGVRGVGNGRVFPAGPLRAPLMTQLRHADAILTVGAGPDARPGFAAPGLSHFTADILSPNGAEFAGVRVLAFSGIADPGKFHRSLRAAGAEIVARSDYPDHHVFGADDARGLLQEADSLGARLVTTAKDAQRLHAASAGVVRALHERTSVLEHELRFAGEGDAEAILRRALDAYAAREAAA</sequence>
<dbReference type="GO" id="GO:0009244">
    <property type="term" value="P:lipopolysaccharide core region biosynthetic process"/>
    <property type="evidence" value="ECO:0007669"/>
    <property type="project" value="TreeGrafter"/>
</dbReference>
<evidence type="ECO:0000256" key="12">
    <source>
        <dbReference type="ARBA" id="ARBA00029757"/>
    </source>
</evidence>
<dbReference type="UniPathway" id="UPA00359">
    <property type="reaction ID" value="UER00482"/>
</dbReference>
<keyword evidence="8 13" id="KW-0547">Nucleotide-binding</keyword>
<dbReference type="Proteomes" id="UP000542776">
    <property type="component" value="Unassembled WGS sequence"/>
</dbReference>
<comment type="function">
    <text evidence="1 13">Transfers the gamma-phosphate of ATP to the 4'-position of a tetraacyldisaccharide 1-phosphate intermediate (termed DS-1-P) to form tetraacyldisaccharide 1,4'-bis-phosphate (lipid IVA).</text>
</comment>
<evidence type="ECO:0000256" key="7">
    <source>
        <dbReference type="ARBA" id="ARBA00022679"/>
    </source>
</evidence>
<evidence type="ECO:0000256" key="6">
    <source>
        <dbReference type="ARBA" id="ARBA00022556"/>
    </source>
</evidence>
<organism evidence="14 15">
    <name type="scientific">Aureimonas pseudogalii</name>
    <dbReference type="NCBI Taxonomy" id="1744844"/>
    <lineage>
        <taxon>Bacteria</taxon>
        <taxon>Pseudomonadati</taxon>
        <taxon>Pseudomonadota</taxon>
        <taxon>Alphaproteobacteria</taxon>
        <taxon>Hyphomicrobiales</taxon>
        <taxon>Aurantimonadaceae</taxon>
        <taxon>Aureimonas</taxon>
    </lineage>
</organism>
<dbReference type="NCBIfam" id="TIGR00682">
    <property type="entry name" value="lpxK"/>
    <property type="match status" value="1"/>
</dbReference>
<dbReference type="InterPro" id="IPR003758">
    <property type="entry name" value="LpxK"/>
</dbReference>
<evidence type="ECO:0000256" key="10">
    <source>
        <dbReference type="ARBA" id="ARBA00022840"/>
    </source>
</evidence>
<comment type="similarity">
    <text evidence="13">Belongs to the LpxK family.</text>
</comment>
<dbReference type="EMBL" id="JACIEK010000001">
    <property type="protein sequence ID" value="MBB3996624.1"/>
    <property type="molecule type" value="Genomic_DNA"/>
</dbReference>
<evidence type="ECO:0000256" key="13">
    <source>
        <dbReference type="HAMAP-Rule" id="MF_00409"/>
    </source>
</evidence>
<dbReference type="GO" id="GO:0005886">
    <property type="term" value="C:plasma membrane"/>
    <property type="evidence" value="ECO:0007669"/>
    <property type="project" value="TreeGrafter"/>
</dbReference>
<keyword evidence="9 13" id="KW-0418">Kinase</keyword>
<dbReference type="RefSeq" id="WP_183197410.1">
    <property type="nucleotide sequence ID" value="NZ_JACIEK010000001.1"/>
</dbReference>
<evidence type="ECO:0000256" key="3">
    <source>
        <dbReference type="ARBA" id="ARBA00012071"/>
    </source>
</evidence>
<proteinExistence type="inferred from homology"/>
<keyword evidence="5 13" id="KW-0444">Lipid biosynthesis</keyword>
<gene>
    <name evidence="13" type="primary">lpxK</name>
    <name evidence="14" type="ORF">GGR04_000445</name>
</gene>
<dbReference type="SUPFAM" id="SSF52540">
    <property type="entry name" value="P-loop containing nucleoside triphosphate hydrolases"/>
    <property type="match status" value="1"/>
</dbReference>
<evidence type="ECO:0000313" key="14">
    <source>
        <dbReference type="EMBL" id="MBB3996624.1"/>
    </source>
</evidence>
<protein>
    <recommendedName>
        <fullName evidence="4 13">Tetraacyldisaccharide 4'-kinase</fullName>
        <ecNumber evidence="3 13">2.7.1.130</ecNumber>
    </recommendedName>
    <alternativeName>
        <fullName evidence="12 13">Lipid A 4'-kinase</fullName>
    </alternativeName>
</protein>
<dbReference type="AlphaFoldDB" id="A0A7W6E9A1"/>
<dbReference type="Pfam" id="PF02606">
    <property type="entry name" value="LpxK"/>
    <property type="match status" value="1"/>
</dbReference>
<reference evidence="14 15" key="1">
    <citation type="submission" date="2020-08" db="EMBL/GenBank/DDBJ databases">
        <title>Genomic Encyclopedia of Type Strains, Phase IV (KMG-IV): sequencing the most valuable type-strain genomes for metagenomic binning, comparative biology and taxonomic classification.</title>
        <authorList>
            <person name="Goeker M."/>
        </authorList>
    </citation>
    <scope>NUCLEOTIDE SEQUENCE [LARGE SCALE GENOMIC DNA]</scope>
    <source>
        <strain evidence="14 15">DSM 102238</strain>
    </source>
</reference>
<dbReference type="PANTHER" id="PTHR42724">
    <property type="entry name" value="TETRAACYLDISACCHARIDE 4'-KINASE"/>
    <property type="match status" value="1"/>
</dbReference>
<evidence type="ECO:0000256" key="11">
    <source>
        <dbReference type="ARBA" id="ARBA00023098"/>
    </source>
</evidence>
<keyword evidence="7 13" id="KW-0808">Transferase</keyword>
<evidence type="ECO:0000256" key="8">
    <source>
        <dbReference type="ARBA" id="ARBA00022741"/>
    </source>
</evidence>
<dbReference type="InterPro" id="IPR027417">
    <property type="entry name" value="P-loop_NTPase"/>
</dbReference>
<dbReference type="GO" id="GO:0005524">
    <property type="term" value="F:ATP binding"/>
    <property type="evidence" value="ECO:0007669"/>
    <property type="project" value="UniProtKB-UniRule"/>
</dbReference>
<comment type="pathway">
    <text evidence="2 13">Glycolipid biosynthesis; lipid IV(A) biosynthesis; lipid IV(A) from (3R)-3-hydroxytetradecanoyl-[acyl-carrier-protein] and UDP-N-acetyl-alpha-D-glucosamine: step 6/6.</text>
</comment>